<comment type="similarity">
    <text evidence="1">Belongs to the hemerythrin family.</text>
</comment>
<dbReference type="InterPro" id="IPR035938">
    <property type="entry name" value="Hemerythrin-like_sf"/>
</dbReference>
<dbReference type="PANTHER" id="PTHR37164:SF1">
    <property type="entry name" value="BACTERIOHEMERYTHRIN"/>
    <property type="match status" value="1"/>
</dbReference>
<dbReference type="SUPFAM" id="SSF47188">
    <property type="entry name" value="Hemerythrin-like"/>
    <property type="match status" value="1"/>
</dbReference>
<proteinExistence type="inferred from homology"/>
<comment type="caution">
    <text evidence="5">The sequence shown here is derived from an EMBL/GenBank/DDBJ whole genome shotgun (WGS) entry which is preliminary data.</text>
</comment>
<dbReference type="NCBIfam" id="TIGR02481">
    <property type="entry name" value="hemeryth_dom"/>
    <property type="match status" value="1"/>
</dbReference>
<dbReference type="InterPro" id="IPR050669">
    <property type="entry name" value="Hemerythrin"/>
</dbReference>
<dbReference type="Pfam" id="PF01814">
    <property type="entry name" value="Hemerythrin"/>
    <property type="match status" value="1"/>
</dbReference>
<gene>
    <name evidence="5" type="ORF">A2442_00225</name>
</gene>
<keyword evidence="3" id="KW-0408">Iron</keyword>
<dbReference type="CDD" id="cd12107">
    <property type="entry name" value="Hemerythrin"/>
    <property type="match status" value="1"/>
</dbReference>
<dbReference type="GO" id="GO:0046872">
    <property type="term" value="F:metal ion binding"/>
    <property type="evidence" value="ECO:0007669"/>
    <property type="project" value="UniProtKB-KW"/>
</dbReference>
<evidence type="ECO:0000256" key="2">
    <source>
        <dbReference type="ARBA" id="ARBA00022723"/>
    </source>
</evidence>
<dbReference type="PANTHER" id="PTHR37164">
    <property type="entry name" value="BACTERIOHEMERYTHRIN"/>
    <property type="match status" value="1"/>
</dbReference>
<name>A0A1F5EH25_9BACT</name>
<evidence type="ECO:0000259" key="4">
    <source>
        <dbReference type="Pfam" id="PF01814"/>
    </source>
</evidence>
<keyword evidence="2" id="KW-0479">Metal-binding</keyword>
<dbReference type="NCBIfam" id="NF033749">
    <property type="entry name" value="bact_hemeryth"/>
    <property type="match status" value="1"/>
</dbReference>
<organism evidence="5 6">
    <name type="scientific">Candidatus Campbellbacteria bacterium RIFOXYC2_FULL_35_25</name>
    <dbReference type="NCBI Taxonomy" id="1797582"/>
    <lineage>
        <taxon>Bacteria</taxon>
        <taxon>Candidatus Campbelliibacteriota</taxon>
    </lineage>
</organism>
<reference evidence="5 6" key="1">
    <citation type="journal article" date="2016" name="Nat. Commun.">
        <title>Thousands of microbial genomes shed light on interconnected biogeochemical processes in an aquifer system.</title>
        <authorList>
            <person name="Anantharaman K."/>
            <person name="Brown C.T."/>
            <person name="Hug L.A."/>
            <person name="Sharon I."/>
            <person name="Castelle C.J."/>
            <person name="Probst A.J."/>
            <person name="Thomas B.C."/>
            <person name="Singh A."/>
            <person name="Wilkins M.J."/>
            <person name="Karaoz U."/>
            <person name="Brodie E.L."/>
            <person name="Williams K.H."/>
            <person name="Hubbard S.S."/>
            <person name="Banfield J.F."/>
        </authorList>
    </citation>
    <scope>NUCLEOTIDE SEQUENCE [LARGE SCALE GENOMIC DNA]</scope>
</reference>
<dbReference type="EMBL" id="MFAE01000015">
    <property type="protein sequence ID" value="OGD66698.1"/>
    <property type="molecule type" value="Genomic_DNA"/>
</dbReference>
<evidence type="ECO:0000256" key="3">
    <source>
        <dbReference type="ARBA" id="ARBA00023004"/>
    </source>
</evidence>
<evidence type="ECO:0000313" key="6">
    <source>
        <dbReference type="Proteomes" id="UP000179003"/>
    </source>
</evidence>
<feature type="domain" description="Hemerythrin-like" evidence="4">
    <location>
        <begin position="15"/>
        <end position="130"/>
    </location>
</feature>
<sequence length="137" mass="16682">MEIKFEWTPSMSVGNKIIDEQHKKLLEKINELLTSIEEEQENEVIGKIISFLGDYINEHLRYEEKYMAENFYPDLKDHRRIHGYFVEKYNDFENRFNENGYSLEMLQEVETFLGDWWVKHIGQEDKKYADYIRETKS</sequence>
<dbReference type="InterPro" id="IPR012827">
    <property type="entry name" value="Hemerythrin_metal-bd"/>
</dbReference>
<dbReference type="Gene3D" id="1.20.120.50">
    <property type="entry name" value="Hemerythrin-like"/>
    <property type="match status" value="1"/>
</dbReference>
<accession>A0A1F5EH25</accession>
<dbReference type="InterPro" id="IPR012312">
    <property type="entry name" value="Hemerythrin-like"/>
</dbReference>
<dbReference type="Proteomes" id="UP000179003">
    <property type="component" value="Unassembled WGS sequence"/>
</dbReference>
<protein>
    <recommendedName>
        <fullName evidence="4">Hemerythrin-like domain-containing protein</fullName>
    </recommendedName>
</protein>
<dbReference type="AlphaFoldDB" id="A0A1F5EH25"/>
<evidence type="ECO:0000256" key="1">
    <source>
        <dbReference type="ARBA" id="ARBA00010587"/>
    </source>
</evidence>
<evidence type="ECO:0000313" key="5">
    <source>
        <dbReference type="EMBL" id="OGD66698.1"/>
    </source>
</evidence>
<dbReference type="STRING" id="1797582.A2442_00225"/>